<dbReference type="Gene3D" id="3.30.30.80">
    <property type="entry name" value="probable RNA-binding protein from clostridium symbiosum atcc 14940"/>
    <property type="match status" value="1"/>
</dbReference>
<proteinExistence type="predicted"/>
<dbReference type="SMART" id="SM00393">
    <property type="entry name" value="R3H"/>
    <property type="match status" value="1"/>
</dbReference>
<dbReference type="Pfam" id="PF14804">
    <property type="entry name" value="Jag_N"/>
    <property type="match status" value="1"/>
</dbReference>
<dbReference type="Proteomes" id="UP000885931">
    <property type="component" value="Unassembled WGS sequence"/>
</dbReference>
<dbReference type="InterPro" id="IPR036867">
    <property type="entry name" value="R3H_dom_sf"/>
</dbReference>
<gene>
    <name evidence="5" type="ORF">ENG67_04660</name>
</gene>
<comment type="caution">
    <text evidence="5">The sequence shown here is derived from an EMBL/GenBank/DDBJ whole genome shotgun (WGS) entry which is preliminary data.</text>
</comment>
<dbReference type="AlphaFoldDB" id="A0A7C1BEA0"/>
<dbReference type="PANTHER" id="PTHR35800">
    <property type="entry name" value="PROTEIN JAG"/>
    <property type="match status" value="1"/>
</dbReference>
<dbReference type="InterPro" id="IPR001374">
    <property type="entry name" value="R3H_dom"/>
</dbReference>
<dbReference type="GO" id="GO:0003723">
    <property type="term" value="F:RNA binding"/>
    <property type="evidence" value="ECO:0007669"/>
    <property type="project" value="InterPro"/>
</dbReference>
<sequence>MRYIEEEGRTVEEALEKALEKAGIDRSEARFEVLSEGLGDEPARVRLYQDAEELDLIEGLIKEFLGILTSRVDVEIEPRKKGYYVNIHTRGYDSALIGRGGKTLEALEYLINLMLRRKKPNLQVELDISHYRERRKEFLKNKALAVARRVKETGKEMRIDPLTPEERKLVRDTLRKDRSIRVYLVGRGGEATLVVAPAKRSRSS</sequence>
<dbReference type="SMART" id="SM01245">
    <property type="entry name" value="Jag_N"/>
    <property type="match status" value="1"/>
</dbReference>
<dbReference type="InterPro" id="IPR015946">
    <property type="entry name" value="KH_dom-like_a/b"/>
</dbReference>
<dbReference type="Pfam" id="PF01424">
    <property type="entry name" value="R3H"/>
    <property type="match status" value="1"/>
</dbReference>
<dbReference type="Pfam" id="PF13083">
    <property type="entry name" value="KH_KhpA-B"/>
    <property type="match status" value="1"/>
</dbReference>
<dbReference type="PROSITE" id="PS51061">
    <property type="entry name" value="R3H"/>
    <property type="match status" value="1"/>
</dbReference>
<organism evidence="5">
    <name type="scientific">candidate division WOR-3 bacterium</name>
    <dbReference type="NCBI Taxonomy" id="2052148"/>
    <lineage>
        <taxon>Bacteria</taxon>
        <taxon>Bacteria division WOR-3</taxon>
    </lineage>
</organism>
<dbReference type="InterPro" id="IPR038247">
    <property type="entry name" value="Jag_N_dom_sf"/>
</dbReference>
<dbReference type="PANTHER" id="PTHR35800:SF1">
    <property type="entry name" value="RNA-BINDING PROTEIN KHPB"/>
    <property type="match status" value="1"/>
</dbReference>
<dbReference type="EMBL" id="DRBW01000179">
    <property type="protein sequence ID" value="HDM90483.1"/>
    <property type="molecule type" value="Genomic_DNA"/>
</dbReference>
<reference evidence="5" key="1">
    <citation type="journal article" date="2020" name="mSystems">
        <title>Genome- and Community-Level Interaction Insights into Carbon Utilization and Element Cycling Functions of Hydrothermarchaeota in Hydrothermal Sediment.</title>
        <authorList>
            <person name="Zhou Z."/>
            <person name="Liu Y."/>
            <person name="Xu W."/>
            <person name="Pan J."/>
            <person name="Luo Z.H."/>
            <person name="Li M."/>
        </authorList>
    </citation>
    <scope>NUCLEOTIDE SEQUENCE [LARGE SCALE GENOMIC DNA]</scope>
    <source>
        <strain evidence="5">HyVt-237</strain>
    </source>
</reference>
<dbReference type="InterPro" id="IPR039247">
    <property type="entry name" value="KhpB"/>
</dbReference>
<evidence type="ECO:0000256" key="3">
    <source>
        <dbReference type="ARBA" id="ARBA00023316"/>
    </source>
</evidence>
<protein>
    <submittedName>
        <fullName evidence="5">KH domain-containing protein</fullName>
    </submittedName>
</protein>
<dbReference type="GO" id="GO:0008360">
    <property type="term" value="P:regulation of cell shape"/>
    <property type="evidence" value="ECO:0007669"/>
    <property type="project" value="UniProtKB-KW"/>
</dbReference>
<keyword evidence="2" id="KW-0143">Chaperone</keyword>
<keyword evidence="1" id="KW-0133">Cell shape</keyword>
<dbReference type="GO" id="GO:0071555">
    <property type="term" value="P:cell wall organization"/>
    <property type="evidence" value="ECO:0007669"/>
    <property type="project" value="UniProtKB-KW"/>
</dbReference>
<name>A0A7C1BEA0_UNCW3</name>
<evidence type="ECO:0000313" key="5">
    <source>
        <dbReference type="EMBL" id="HDM90483.1"/>
    </source>
</evidence>
<feature type="domain" description="R3H" evidence="4">
    <location>
        <begin position="133"/>
        <end position="199"/>
    </location>
</feature>
<dbReference type="InterPro" id="IPR032782">
    <property type="entry name" value="KhpB_N"/>
</dbReference>
<dbReference type="Gene3D" id="3.30.300.20">
    <property type="match status" value="1"/>
</dbReference>
<keyword evidence="3" id="KW-0961">Cell wall biogenesis/degradation</keyword>
<evidence type="ECO:0000259" key="4">
    <source>
        <dbReference type="PROSITE" id="PS51061"/>
    </source>
</evidence>
<accession>A0A7C1BEA0</accession>
<evidence type="ECO:0000256" key="1">
    <source>
        <dbReference type="ARBA" id="ARBA00022960"/>
    </source>
</evidence>
<evidence type="ECO:0000256" key="2">
    <source>
        <dbReference type="ARBA" id="ARBA00023186"/>
    </source>
</evidence>
<dbReference type="Gene3D" id="3.30.1370.50">
    <property type="entry name" value="R3H-like domain"/>
    <property type="match status" value="1"/>
</dbReference>